<evidence type="ECO:0000313" key="2">
    <source>
        <dbReference type="EMBL" id="CUH83131.1"/>
    </source>
</evidence>
<organism evidence="2 3">
    <name type="scientific">Thalassovita mediterranea</name>
    <dbReference type="NCBI Taxonomy" id="340021"/>
    <lineage>
        <taxon>Bacteria</taxon>
        <taxon>Pseudomonadati</taxon>
        <taxon>Pseudomonadota</taxon>
        <taxon>Alphaproteobacteria</taxon>
        <taxon>Rhodobacterales</taxon>
        <taxon>Roseobacteraceae</taxon>
        <taxon>Thalassovita</taxon>
    </lineage>
</organism>
<dbReference type="Pfam" id="PF03992">
    <property type="entry name" value="ABM"/>
    <property type="match status" value="1"/>
</dbReference>
<dbReference type="STRING" id="340021.TM5383_00314"/>
<name>A0A0N7M1F1_9RHOB</name>
<dbReference type="OrthoDB" id="9797178at2"/>
<accession>A0A0N7M1F1</accession>
<dbReference type="EMBL" id="CYSF01000002">
    <property type="protein sequence ID" value="CUH83131.1"/>
    <property type="molecule type" value="Genomic_DNA"/>
</dbReference>
<dbReference type="RefSeq" id="WP_058317298.1">
    <property type="nucleotide sequence ID" value="NZ_CYSF01000002.1"/>
</dbReference>
<protein>
    <submittedName>
        <fullName evidence="2">Antibiotic biosynthesis monooxygenase</fullName>
    </submittedName>
</protein>
<proteinExistence type="predicted"/>
<dbReference type="InterPro" id="IPR011008">
    <property type="entry name" value="Dimeric_a/b-barrel"/>
</dbReference>
<dbReference type="Proteomes" id="UP000051681">
    <property type="component" value="Unassembled WGS sequence"/>
</dbReference>
<dbReference type="InterPro" id="IPR007138">
    <property type="entry name" value="ABM_dom"/>
</dbReference>
<evidence type="ECO:0000313" key="3">
    <source>
        <dbReference type="Proteomes" id="UP000051681"/>
    </source>
</evidence>
<feature type="domain" description="ABM" evidence="1">
    <location>
        <begin position="17"/>
        <end position="77"/>
    </location>
</feature>
<sequence length="92" mass="10319">MTQKQIQLTGAMICTTERLAEVRAALPEHIRLTRLEPGCLKFDVVERDGGRFEVDELFSDRAAFDAHQARGAASDWARVTAGLPREYEISEV</sequence>
<gene>
    <name evidence="2" type="ORF">TM5383_00314</name>
</gene>
<reference evidence="2 3" key="1">
    <citation type="submission" date="2015-09" db="EMBL/GenBank/DDBJ databases">
        <authorList>
            <consortium name="Swine Surveillance"/>
        </authorList>
    </citation>
    <scope>NUCLEOTIDE SEQUENCE [LARGE SCALE GENOMIC DNA]</scope>
    <source>
        <strain evidence="2 3">CECT 8383</strain>
    </source>
</reference>
<dbReference type="GO" id="GO:0004497">
    <property type="term" value="F:monooxygenase activity"/>
    <property type="evidence" value="ECO:0007669"/>
    <property type="project" value="UniProtKB-KW"/>
</dbReference>
<dbReference type="AlphaFoldDB" id="A0A0N7M1F1"/>
<keyword evidence="2" id="KW-0503">Monooxygenase</keyword>
<dbReference type="Gene3D" id="3.30.70.100">
    <property type="match status" value="1"/>
</dbReference>
<dbReference type="SUPFAM" id="SSF54909">
    <property type="entry name" value="Dimeric alpha+beta barrel"/>
    <property type="match status" value="1"/>
</dbReference>
<keyword evidence="2" id="KW-0560">Oxidoreductase</keyword>
<keyword evidence="3" id="KW-1185">Reference proteome</keyword>
<evidence type="ECO:0000259" key="1">
    <source>
        <dbReference type="Pfam" id="PF03992"/>
    </source>
</evidence>